<feature type="non-terminal residue" evidence="2">
    <location>
        <position position="1"/>
    </location>
</feature>
<evidence type="ECO:0000313" key="2">
    <source>
        <dbReference type="EMBL" id="CAE7204802.1"/>
    </source>
</evidence>
<reference evidence="2" key="1">
    <citation type="submission" date="2021-02" db="EMBL/GenBank/DDBJ databases">
        <authorList>
            <person name="Dougan E. K."/>
            <person name="Rhodes N."/>
            <person name="Thang M."/>
            <person name="Chan C."/>
        </authorList>
    </citation>
    <scope>NUCLEOTIDE SEQUENCE</scope>
</reference>
<organism evidence="2 3">
    <name type="scientific">Symbiodinium necroappetens</name>
    <dbReference type="NCBI Taxonomy" id="1628268"/>
    <lineage>
        <taxon>Eukaryota</taxon>
        <taxon>Sar</taxon>
        <taxon>Alveolata</taxon>
        <taxon>Dinophyceae</taxon>
        <taxon>Suessiales</taxon>
        <taxon>Symbiodiniaceae</taxon>
        <taxon>Symbiodinium</taxon>
    </lineage>
</organism>
<gene>
    <name evidence="2" type="ORF">SNEC2469_LOCUS1715</name>
</gene>
<feature type="transmembrane region" description="Helical" evidence="1">
    <location>
        <begin position="12"/>
        <end position="32"/>
    </location>
</feature>
<keyword evidence="1" id="KW-1133">Transmembrane helix</keyword>
<protein>
    <submittedName>
        <fullName evidence="2">Uncharacterized protein</fullName>
    </submittedName>
</protein>
<keyword evidence="1" id="KW-0812">Transmembrane</keyword>
<name>A0A812JEW5_9DINO</name>
<dbReference type="OrthoDB" id="422206at2759"/>
<sequence>MAAEQDPSFLRWLVLLCMFGLGLVQAIGWMTYSANPDIAADFYGFENPKASIDMLLNWGSIMYLPVAPVAGW</sequence>
<dbReference type="Proteomes" id="UP000601435">
    <property type="component" value="Unassembled WGS sequence"/>
</dbReference>
<evidence type="ECO:0000313" key="3">
    <source>
        <dbReference type="Proteomes" id="UP000601435"/>
    </source>
</evidence>
<dbReference type="AlphaFoldDB" id="A0A812JEW5"/>
<keyword evidence="1" id="KW-0472">Membrane</keyword>
<proteinExistence type="predicted"/>
<evidence type="ECO:0000256" key="1">
    <source>
        <dbReference type="SAM" id="Phobius"/>
    </source>
</evidence>
<accession>A0A812JEW5</accession>
<keyword evidence="3" id="KW-1185">Reference proteome</keyword>
<comment type="caution">
    <text evidence="2">The sequence shown here is derived from an EMBL/GenBank/DDBJ whole genome shotgun (WGS) entry which is preliminary data.</text>
</comment>
<dbReference type="EMBL" id="CAJNJA010006075">
    <property type="protein sequence ID" value="CAE7204802.1"/>
    <property type="molecule type" value="Genomic_DNA"/>
</dbReference>